<feature type="non-terminal residue" evidence="2">
    <location>
        <position position="386"/>
    </location>
</feature>
<accession>A0A0F9AKT7</accession>
<organism evidence="2">
    <name type="scientific">marine sediment metagenome</name>
    <dbReference type="NCBI Taxonomy" id="412755"/>
    <lineage>
        <taxon>unclassified sequences</taxon>
        <taxon>metagenomes</taxon>
        <taxon>ecological metagenomes</taxon>
    </lineage>
</organism>
<feature type="region of interest" description="Disordered" evidence="1">
    <location>
        <begin position="1"/>
        <end position="25"/>
    </location>
</feature>
<evidence type="ECO:0000313" key="2">
    <source>
        <dbReference type="EMBL" id="KKK72821.1"/>
    </source>
</evidence>
<gene>
    <name evidence="2" type="ORF">LCGC14_2900040</name>
</gene>
<dbReference type="EMBL" id="LAZR01057067">
    <property type="protein sequence ID" value="KKK72821.1"/>
    <property type="molecule type" value="Genomic_DNA"/>
</dbReference>
<evidence type="ECO:0000256" key="1">
    <source>
        <dbReference type="SAM" id="MobiDB-lite"/>
    </source>
</evidence>
<dbReference type="AlphaFoldDB" id="A0A0F9AKT7"/>
<comment type="caution">
    <text evidence="2">The sequence shown here is derived from an EMBL/GenBank/DDBJ whole genome shotgun (WGS) entry which is preliminary data.</text>
</comment>
<protein>
    <submittedName>
        <fullName evidence="2">Uncharacterized protein</fullName>
    </submittedName>
</protein>
<feature type="non-terminal residue" evidence="2">
    <location>
        <position position="1"/>
    </location>
</feature>
<name>A0A0F9AKT7_9ZZZZ</name>
<reference evidence="2" key="1">
    <citation type="journal article" date="2015" name="Nature">
        <title>Complex archaea that bridge the gap between prokaryotes and eukaryotes.</title>
        <authorList>
            <person name="Spang A."/>
            <person name="Saw J.H."/>
            <person name="Jorgensen S.L."/>
            <person name="Zaremba-Niedzwiedzka K."/>
            <person name="Martijn J."/>
            <person name="Lind A.E."/>
            <person name="van Eijk R."/>
            <person name="Schleper C."/>
            <person name="Guy L."/>
            <person name="Ettema T.J."/>
        </authorList>
    </citation>
    <scope>NUCLEOTIDE SEQUENCE</scope>
</reference>
<proteinExistence type="predicted"/>
<sequence length="386" mass="40890">GGTLFGSALPERLGGFDATSAGTRTSPAQTLQMGLSTAAFAQNIQTQQAQQQRNTQRRAAEDRFIDGGLEQVNGEREALLGGVDPQPEVPEGIAGGGQVTGTILPPDQQERLDVLDSQVSLYEQGRSSPDGPLRTAAIREAVSRGRQGDTKAIPYAIHYTDAEGNARVREVSGYQRAARWATGLTARGATGVRIRGQNYNPRTQKADVQLAKGSSLKGRRLDAVRATFPNAITASGHLKEDISGTFTTSVTANGTPRVDFVPKGGAEGDTNRQDKINELMTTFNMTRPAAVDVVDNVTVTQSESGIVKITNKRTGEVITGVQGLRKVATTAPRDDPSASLKKTTQNLKPEQTLWGNRKKIAGIAPAAKRLLAGVAGQIPGVKPDTS</sequence>